<reference evidence="2 3" key="2">
    <citation type="submission" date="2017-12" db="EMBL/GenBank/DDBJ databases">
        <title>Genome sequence of Rhizobium sullae HCNT1 isolated from Sulla coronaria nodules and featuring peculiar denitrification phenotypes.</title>
        <authorList>
            <person name="De Diego-Diaz B."/>
            <person name="Treu L."/>
            <person name="Campanaro S."/>
            <person name="Da Silva Duarte V."/>
            <person name="Basaglia M."/>
            <person name="Favaro L."/>
            <person name="Casella S."/>
            <person name="Squartini A."/>
        </authorList>
    </citation>
    <scope>NUCLEOTIDE SEQUENCE [LARGE SCALE GENOMIC DNA]</scope>
    <source>
        <strain evidence="2 3">HCNT1</strain>
    </source>
</reference>
<dbReference type="Pfam" id="PF02826">
    <property type="entry name" value="2-Hacid_dh_C"/>
    <property type="match status" value="1"/>
</dbReference>
<dbReference type="SUPFAM" id="SSF51735">
    <property type="entry name" value="NAD(P)-binding Rossmann-fold domains"/>
    <property type="match status" value="1"/>
</dbReference>
<dbReference type="InterPro" id="IPR006140">
    <property type="entry name" value="D-isomer_DH_NAD-bd"/>
</dbReference>
<dbReference type="AlphaFoldDB" id="A0A2N0DHC4"/>
<reference evidence="2 3" key="1">
    <citation type="submission" date="2017-11" db="EMBL/GenBank/DDBJ databases">
        <authorList>
            <person name="Han C.G."/>
        </authorList>
    </citation>
    <scope>NUCLEOTIDE SEQUENCE [LARGE SCALE GENOMIC DNA]</scope>
    <source>
        <strain evidence="2 3">HCNT1</strain>
    </source>
</reference>
<evidence type="ECO:0000313" key="2">
    <source>
        <dbReference type="EMBL" id="PKA45507.1"/>
    </source>
</evidence>
<organism evidence="2 3">
    <name type="scientific">Rhizobium sullae</name>
    <name type="common">Rhizobium hedysari</name>
    <dbReference type="NCBI Taxonomy" id="50338"/>
    <lineage>
        <taxon>Bacteria</taxon>
        <taxon>Pseudomonadati</taxon>
        <taxon>Pseudomonadota</taxon>
        <taxon>Alphaproteobacteria</taxon>
        <taxon>Hyphomicrobiales</taxon>
        <taxon>Rhizobiaceae</taxon>
        <taxon>Rhizobium/Agrobacterium group</taxon>
        <taxon>Rhizobium</taxon>
    </lineage>
</organism>
<evidence type="ECO:0000259" key="1">
    <source>
        <dbReference type="Pfam" id="PF02826"/>
    </source>
</evidence>
<dbReference type="RefSeq" id="WP_100770301.1">
    <property type="nucleotide sequence ID" value="NZ_CP104144.1"/>
</dbReference>
<dbReference type="Proteomes" id="UP000232164">
    <property type="component" value="Unassembled WGS sequence"/>
</dbReference>
<name>A0A2N0DHC4_RHISU</name>
<feature type="domain" description="D-isomer specific 2-hydroxyacid dehydrogenase NAD-binding" evidence="1">
    <location>
        <begin position="18"/>
        <end position="67"/>
    </location>
</feature>
<evidence type="ECO:0000313" key="3">
    <source>
        <dbReference type="Proteomes" id="UP000232164"/>
    </source>
</evidence>
<protein>
    <recommendedName>
        <fullName evidence="1">D-isomer specific 2-hydroxyacid dehydrogenase NAD-binding domain-containing protein</fullName>
    </recommendedName>
</protein>
<sequence length="81" mass="8471">MMEADQPPGRGEGRLSVGAIVDEAAVCAAVERGALGGAVLDVVGAVARDLEARVRNTPNILVTPHVSGDDKHHFIDNSLER</sequence>
<comment type="caution">
    <text evidence="2">The sequence shown here is derived from an EMBL/GenBank/DDBJ whole genome shotgun (WGS) entry which is preliminary data.</text>
</comment>
<dbReference type="GO" id="GO:0051287">
    <property type="term" value="F:NAD binding"/>
    <property type="evidence" value="ECO:0007669"/>
    <property type="project" value="InterPro"/>
</dbReference>
<accession>A0A2N0DHC4</accession>
<proteinExistence type="predicted"/>
<dbReference type="EMBL" id="PIQN01000001">
    <property type="protein sequence ID" value="PKA45507.1"/>
    <property type="molecule type" value="Genomic_DNA"/>
</dbReference>
<dbReference type="Gene3D" id="3.40.50.720">
    <property type="entry name" value="NAD(P)-binding Rossmann-like Domain"/>
    <property type="match status" value="1"/>
</dbReference>
<gene>
    <name evidence="2" type="ORF">CWR43_00250</name>
</gene>
<dbReference type="InterPro" id="IPR036291">
    <property type="entry name" value="NAD(P)-bd_dom_sf"/>
</dbReference>